<dbReference type="Gene3D" id="3.40.50.720">
    <property type="entry name" value="NAD(P)-binding Rossmann-like Domain"/>
    <property type="match status" value="1"/>
</dbReference>
<proteinExistence type="inferred from homology"/>
<dbReference type="PRINTS" id="PR00080">
    <property type="entry name" value="SDRFAMILY"/>
</dbReference>
<dbReference type="SUPFAM" id="SSF51735">
    <property type="entry name" value="NAD(P)-binding Rossmann-fold domains"/>
    <property type="match status" value="1"/>
</dbReference>
<evidence type="ECO:0000313" key="3">
    <source>
        <dbReference type="EMBL" id="CDG11813.1"/>
    </source>
</evidence>
<comment type="similarity">
    <text evidence="1">Belongs to the short-chain dehydrogenases/reductases (SDR) family.</text>
</comment>
<name>A0ABC9IGJ8_SERMA</name>
<dbReference type="CDD" id="cd05233">
    <property type="entry name" value="SDR_c"/>
    <property type="match status" value="1"/>
</dbReference>
<dbReference type="PANTHER" id="PTHR42760">
    <property type="entry name" value="SHORT-CHAIN DEHYDROGENASES/REDUCTASES FAMILY MEMBER"/>
    <property type="match status" value="1"/>
</dbReference>
<organism evidence="3 4">
    <name type="scientific">Serratia marcescens subsp. marcescens Db11</name>
    <dbReference type="NCBI Taxonomy" id="273526"/>
    <lineage>
        <taxon>Bacteria</taxon>
        <taxon>Pseudomonadati</taxon>
        <taxon>Pseudomonadota</taxon>
        <taxon>Gammaproteobacteria</taxon>
        <taxon>Enterobacterales</taxon>
        <taxon>Yersiniaceae</taxon>
        <taxon>Serratia</taxon>
    </lineage>
</organism>
<dbReference type="EMBL" id="HG326223">
    <property type="protein sequence ID" value="CDG11813.1"/>
    <property type="molecule type" value="Genomic_DNA"/>
</dbReference>
<gene>
    <name evidence="3" type="ORF">SMDB11_1236</name>
</gene>
<sequence length="254" mass="25918">MNALNGKVAVIGGASSGIGKAAALLFARQGAALVLGARREPLLAELVEDIRREGGRALAVAGDVRDEAFAERLTATAVDEFGGLDIAFNNAGTLGPLGPSLAHSASEWRDVLETNLSSAYYSAKYQIPAMLARGAGSVIFTSTFVGHTAAFPGTAAYAASKSGLIGLTQALAVEFGGRGIRVNALLPGGTDTAMGRQMSNTPEALAQVAELHALKRLAMPEEIAQAALYLASDASSFVTGTAMLVDGGVSIQRG</sequence>
<dbReference type="Pfam" id="PF13561">
    <property type="entry name" value="adh_short_C2"/>
    <property type="match status" value="1"/>
</dbReference>
<dbReference type="FunFam" id="3.40.50.720:FF:000084">
    <property type="entry name" value="Short-chain dehydrogenase reductase"/>
    <property type="match status" value="1"/>
</dbReference>
<keyword evidence="2" id="KW-0560">Oxidoreductase</keyword>
<dbReference type="RefSeq" id="WP_025302469.1">
    <property type="nucleotide sequence ID" value="NZ_HG326223.1"/>
</dbReference>
<dbReference type="NCBIfam" id="NF005681">
    <property type="entry name" value="PRK07478.1"/>
    <property type="match status" value="1"/>
</dbReference>
<reference evidence="3 4" key="1">
    <citation type="submission" date="2013-06" db="EMBL/GenBank/DDBJ databases">
        <authorList>
            <person name="Aslett M."/>
        </authorList>
    </citation>
    <scope>NUCLEOTIDE SEQUENCE [LARGE SCALE GENOMIC DNA]</scope>
    <source>
        <strain evidence="3 4">Db11</strain>
    </source>
</reference>
<evidence type="ECO:0000313" key="4">
    <source>
        <dbReference type="Proteomes" id="UP000018979"/>
    </source>
</evidence>
<accession>A0ABC9IGJ8</accession>
<dbReference type="InterPro" id="IPR002347">
    <property type="entry name" value="SDR_fam"/>
</dbReference>
<evidence type="ECO:0000256" key="2">
    <source>
        <dbReference type="ARBA" id="ARBA00023002"/>
    </source>
</evidence>
<protein>
    <submittedName>
        <fullName evidence="3">Short chain dehydrogenase</fullName>
    </submittedName>
</protein>
<dbReference type="PANTHER" id="PTHR42760:SF133">
    <property type="entry name" value="3-OXOACYL-[ACYL-CARRIER-PROTEIN] REDUCTASE"/>
    <property type="match status" value="1"/>
</dbReference>
<dbReference type="PRINTS" id="PR00081">
    <property type="entry name" value="GDHRDH"/>
</dbReference>
<dbReference type="AlphaFoldDB" id="A0ABC9IGJ8"/>
<dbReference type="NCBIfam" id="NF005559">
    <property type="entry name" value="PRK07231.1"/>
    <property type="match status" value="1"/>
</dbReference>
<dbReference type="InterPro" id="IPR036291">
    <property type="entry name" value="NAD(P)-bd_dom_sf"/>
</dbReference>
<reference evidence="4" key="2">
    <citation type="submission" date="2013-11" db="EMBL/GenBank/DDBJ databases">
        <title>Genome sequences of clinical and environmental isolates of Serratia marcescens.</title>
        <authorList>
            <person name="Iguchi A."/>
            <person name="Komatsu H."/>
            <person name="Nagaya Y."/>
            <person name="Ogura Y."/>
            <person name="Katsura K."/>
            <person name="Kurokawa K."/>
            <person name="Ooka T."/>
            <person name="Hattori M."/>
            <person name="Gotoh N."/>
            <person name="Thomson N."/>
            <person name="Hayashi T."/>
        </authorList>
    </citation>
    <scope>NUCLEOTIDE SEQUENCE [LARGE SCALE GENOMIC DNA]</scope>
    <source>
        <strain evidence="4">Db11</strain>
    </source>
</reference>
<dbReference type="GO" id="GO:0016491">
    <property type="term" value="F:oxidoreductase activity"/>
    <property type="evidence" value="ECO:0007669"/>
    <property type="project" value="UniProtKB-KW"/>
</dbReference>
<evidence type="ECO:0000256" key="1">
    <source>
        <dbReference type="ARBA" id="ARBA00006484"/>
    </source>
</evidence>
<dbReference type="KEGG" id="smac:SMDB11_1236"/>
<dbReference type="Proteomes" id="UP000018979">
    <property type="component" value="Chromosome I"/>
</dbReference>
<reference evidence="3 4" key="3">
    <citation type="journal article" date="2014" name="Genome Biol. Evol.">
        <title>Genome evolution and plasticity of Serratia marcescens, an important multidrug-resistant nosocomial pathogen.</title>
        <authorList>
            <person name="Iguchi A."/>
            <person name="Nagaya Y."/>
            <person name="Pradel E."/>
            <person name="Ooka T."/>
            <person name="Ogura Y."/>
            <person name="Katsura K."/>
            <person name="Kurokawa K."/>
            <person name="Oshima K."/>
            <person name="Hattori M."/>
            <person name="Parkhill J."/>
            <person name="Sebaihia M."/>
            <person name="Coulthurst S.J."/>
            <person name="Gotoh N."/>
            <person name="Thomson N.R."/>
            <person name="Ewbank J.J."/>
            <person name="Hayashi T."/>
        </authorList>
    </citation>
    <scope>NUCLEOTIDE SEQUENCE [LARGE SCALE GENOMIC DNA]</scope>
    <source>
        <strain evidence="3 4">Db11</strain>
    </source>
</reference>